<name>A0AAV7XN52_9NEOP</name>
<proteinExistence type="predicted"/>
<keyword evidence="3" id="KW-1185">Reference proteome</keyword>
<dbReference type="AlphaFoldDB" id="A0AAV7XN52"/>
<feature type="compositionally biased region" description="Basic and acidic residues" evidence="1">
    <location>
        <begin position="43"/>
        <end position="60"/>
    </location>
</feature>
<dbReference type="EMBL" id="JAPTSV010000007">
    <property type="protein sequence ID" value="KAJ1526261.1"/>
    <property type="molecule type" value="Genomic_DNA"/>
</dbReference>
<feature type="compositionally biased region" description="Low complexity" evidence="1">
    <location>
        <begin position="263"/>
        <end position="277"/>
    </location>
</feature>
<feature type="compositionally biased region" description="Basic and acidic residues" evidence="1">
    <location>
        <begin position="279"/>
        <end position="288"/>
    </location>
</feature>
<feature type="compositionally biased region" description="Basic residues" evidence="1">
    <location>
        <begin position="152"/>
        <end position="170"/>
    </location>
</feature>
<feature type="region of interest" description="Disordered" evidence="1">
    <location>
        <begin position="373"/>
        <end position="394"/>
    </location>
</feature>
<feature type="compositionally biased region" description="Basic residues" evidence="1">
    <location>
        <begin position="93"/>
        <end position="103"/>
    </location>
</feature>
<feature type="region of interest" description="Disordered" evidence="1">
    <location>
        <begin position="213"/>
        <end position="291"/>
    </location>
</feature>
<protein>
    <submittedName>
        <fullName evidence="2">Uncharacterized protein</fullName>
    </submittedName>
</protein>
<evidence type="ECO:0000313" key="2">
    <source>
        <dbReference type="EMBL" id="KAJ1526261.1"/>
    </source>
</evidence>
<evidence type="ECO:0000256" key="1">
    <source>
        <dbReference type="SAM" id="MobiDB-lite"/>
    </source>
</evidence>
<comment type="caution">
    <text evidence="2">The sequence shown here is derived from an EMBL/GenBank/DDBJ whole genome shotgun (WGS) entry which is preliminary data.</text>
</comment>
<gene>
    <name evidence="2" type="ORF">ONE63_009416</name>
</gene>
<feature type="compositionally biased region" description="Basic residues" evidence="1">
    <location>
        <begin position="68"/>
        <end position="78"/>
    </location>
</feature>
<reference evidence="2" key="1">
    <citation type="submission" date="2022-12" db="EMBL/GenBank/DDBJ databases">
        <title>Chromosome-level genome assembly of the bean flower thrips Megalurothrips usitatus.</title>
        <authorList>
            <person name="Ma L."/>
            <person name="Liu Q."/>
            <person name="Li H."/>
            <person name="Cai W."/>
        </authorList>
    </citation>
    <scope>NUCLEOTIDE SEQUENCE</scope>
    <source>
        <strain evidence="2">Cailab_2022a</strain>
    </source>
</reference>
<feature type="compositionally biased region" description="Low complexity" evidence="1">
    <location>
        <begin position="175"/>
        <end position="187"/>
    </location>
</feature>
<evidence type="ECO:0000313" key="3">
    <source>
        <dbReference type="Proteomes" id="UP001075354"/>
    </source>
</evidence>
<accession>A0AAV7XN52</accession>
<dbReference type="Proteomes" id="UP001075354">
    <property type="component" value="Chromosome 7"/>
</dbReference>
<sequence>MRGALVSGQSARPGSPRTAALPRAAASGSQWLCPAGLQGGRAAVHDRLPRRPRPGRERGGRAAAAARLPRRLLQRRRPDHPGETDTGGQGRPQPRRRRGRRAGGRVQPAREGFAGRRFVASRRERQGQTPPPISVPGAAAARGQDGEPPHPPARRLRRAHAGRRVRHAGHGHGLAHGPLAAGARRPGGALGQHAGAGIRHRLLPRLPVHAAHGRAHPAPGLLHPLRPHRPPAPGAARRRADGPRPAHARPCQRGRPAAEPRLRPPAAALPHRGAGAADGQHRRGDPCGRAHGRVRAGHGAAALHLLRVAVRGGAAPGGLQRRCGLGGLPGPLAVRGRVEPARPPAGPAEHGEARLLRRRRHGVAQPPVLRARPPRLVPVPADPHQHHAPGAQIA</sequence>
<feature type="region of interest" description="Disordered" evidence="1">
    <location>
        <begin position="1"/>
        <end position="193"/>
    </location>
</feature>
<organism evidence="2 3">
    <name type="scientific">Megalurothrips usitatus</name>
    <name type="common">bean blossom thrips</name>
    <dbReference type="NCBI Taxonomy" id="439358"/>
    <lineage>
        <taxon>Eukaryota</taxon>
        <taxon>Metazoa</taxon>
        <taxon>Ecdysozoa</taxon>
        <taxon>Arthropoda</taxon>
        <taxon>Hexapoda</taxon>
        <taxon>Insecta</taxon>
        <taxon>Pterygota</taxon>
        <taxon>Neoptera</taxon>
        <taxon>Paraneoptera</taxon>
        <taxon>Thysanoptera</taxon>
        <taxon>Terebrantia</taxon>
        <taxon>Thripoidea</taxon>
        <taxon>Thripidae</taxon>
        <taxon>Megalurothrips</taxon>
    </lineage>
</organism>